<evidence type="ECO:0000313" key="2">
    <source>
        <dbReference type="Proteomes" id="UP000784294"/>
    </source>
</evidence>
<gene>
    <name evidence="1" type="ORF">PXEA_LOCUS10829</name>
</gene>
<dbReference type="AlphaFoldDB" id="A0A448WQ59"/>
<dbReference type="Proteomes" id="UP000784294">
    <property type="component" value="Unassembled WGS sequence"/>
</dbReference>
<sequence length="184" mass="21201">MGIDTARAIVNSRQFDSSRSRITPAQRQQHTVTHHKVWHQSTDARAFFPGKVDIFKPTPPLRVDRADMSHFGHPMSMEWRQTGQFAAGTSCQSPLRHGLFVEKVSDVNLVMSPVRRRNAPDFWFRLVSMSVGVWRCNETIANSTWLQVQAFAKQICECFCLDTKWRTRLNCRLTLDTPSPMYGF</sequence>
<comment type="caution">
    <text evidence="1">The sequence shown here is derived from an EMBL/GenBank/DDBJ whole genome shotgun (WGS) entry which is preliminary data.</text>
</comment>
<proteinExistence type="predicted"/>
<accession>A0A448WQ59</accession>
<keyword evidence="2" id="KW-1185">Reference proteome</keyword>
<evidence type="ECO:0000313" key="1">
    <source>
        <dbReference type="EMBL" id="VEL17389.1"/>
    </source>
</evidence>
<organism evidence="1 2">
    <name type="scientific">Protopolystoma xenopodis</name>
    <dbReference type="NCBI Taxonomy" id="117903"/>
    <lineage>
        <taxon>Eukaryota</taxon>
        <taxon>Metazoa</taxon>
        <taxon>Spiralia</taxon>
        <taxon>Lophotrochozoa</taxon>
        <taxon>Platyhelminthes</taxon>
        <taxon>Monogenea</taxon>
        <taxon>Polyopisthocotylea</taxon>
        <taxon>Polystomatidea</taxon>
        <taxon>Polystomatidae</taxon>
        <taxon>Protopolystoma</taxon>
    </lineage>
</organism>
<reference evidence="1" key="1">
    <citation type="submission" date="2018-11" db="EMBL/GenBank/DDBJ databases">
        <authorList>
            <consortium name="Pathogen Informatics"/>
        </authorList>
    </citation>
    <scope>NUCLEOTIDE SEQUENCE</scope>
</reference>
<dbReference type="EMBL" id="CAAALY010032404">
    <property type="protein sequence ID" value="VEL17389.1"/>
    <property type="molecule type" value="Genomic_DNA"/>
</dbReference>
<name>A0A448WQ59_9PLAT</name>
<protein>
    <submittedName>
        <fullName evidence="1">Uncharacterized protein</fullName>
    </submittedName>
</protein>